<evidence type="ECO:0000259" key="1">
    <source>
        <dbReference type="Pfam" id="PF04149"/>
    </source>
</evidence>
<proteinExistence type="predicted"/>
<dbReference type="Pfam" id="PF04149">
    <property type="entry name" value="DUF397"/>
    <property type="match status" value="1"/>
</dbReference>
<organism evidence="2 3">
    <name type="scientific">Streptomyces johnsoniae</name>
    <dbReference type="NCBI Taxonomy" id="3075532"/>
    <lineage>
        <taxon>Bacteria</taxon>
        <taxon>Bacillati</taxon>
        <taxon>Actinomycetota</taxon>
        <taxon>Actinomycetes</taxon>
        <taxon>Kitasatosporales</taxon>
        <taxon>Streptomycetaceae</taxon>
        <taxon>Streptomyces</taxon>
    </lineage>
</organism>
<protein>
    <submittedName>
        <fullName evidence="2">DUF397 domain-containing protein</fullName>
    </submittedName>
</protein>
<dbReference type="Proteomes" id="UP001183615">
    <property type="component" value="Unassembled WGS sequence"/>
</dbReference>
<gene>
    <name evidence="2" type="ORF">RM779_30060</name>
</gene>
<dbReference type="InterPro" id="IPR007278">
    <property type="entry name" value="DUF397"/>
</dbReference>
<reference evidence="3" key="1">
    <citation type="submission" date="2023-07" db="EMBL/GenBank/DDBJ databases">
        <title>30 novel species of actinomycetes from the DSMZ collection.</title>
        <authorList>
            <person name="Nouioui I."/>
        </authorList>
    </citation>
    <scope>NUCLEOTIDE SEQUENCE [LARGE SCALE GENOMIC DNA]</scope>
    <source>
        <strain evidence="3">DSM 41886</strain>
    </source>
</reference>
<name>A0ABU2SEH0_9ACTN</name>
<sequence length="74" mass="7919">MIAKVDLSQAVWVKSELSNGTNNCLQVAFVDGVVALRDSKDVGDPEAQVLVLSEDDYRAFTGAIQKGQGNLLLP</sequence>
<comment type="caution">
    <text evidence="2">The sequence shown here is derived from an EMBL/GenBank/DDBJ whole genome shotgun (WGS) entry which is preliminary data.</text>
</comment>
<accession>A0ABU2SEH0</accession>
<evidence type="ECO:0000313" key="2">
    <source>
        <dbReference type="EMBL" id="MDT0446809.1"/>
    </source>
</evidence>
<dbReference type="EMBL" id="JAVREV010000022">
    <property type="protein sequence ID" value="MDT0446809.1"/>
    <property type="molecule type" value="Genomic_DNA"/>
</dbReference>
<keyword evidence="3" id="KW-1185">Reference proteome</keyword>
<dbReference type="RefSeq" id="WP_311620949.1">
    <property type="nucleotide sequence ID" value="NZ_JAVREV010000022.1"/>
</dbReference>
<evidence type="ECO:0000313" key="3">
    <source>
        <dbReference type="Proteomes" id="UP001183615"/>
    </source>
</evidence>
<feature type="domain" description="DUF397" evidence="1">
    <location>
        <begin position="10"/>
        <end position="64"/>
    </location>
</feature>